<dbReference type="OrthoDB" id="82282at2157"/>
<dbReference type="RefSeq" id="WP_049917551.1">
    <property type="nucleotide sequence ID" value="NC_017944.1"/>
</dbReference>
<geneLocation type="plasmid" evidence="3 5">
    <name>pHM500</name>
</geneLocation>
<evidence type="ECO:0000256" key="1">
    <source>
        <dbReference type="SAM" id="Phobius"/>
    </source>
</evidence>
<feature type="transmembrane region" description="Helical" evidence="1">
    <location>
        <begin position="95"/>
        <end position="116"/>
    </location>
</feature>
<feature type="domain" description="DUF1616" evidence="2">
    <location>
        <begin position="25"/>
        <end position="331"/>
    </location>
</feature>
<keyword evidence="1" id="KW-0812">Transmembrane</keyword>
<reference evidence="3" key="3">
    <citation type="submission" date="2014-05" db="EMBL/GenBank/DDBJ databases">
        <authorList>
            <person name="Wang L."/>
            <person name="Yang H."/>
            <person name="Xiang H."/>
        </authorList>
    </citation>
    <scope>NUCLEOTIDE SEQUENCE</scope>
    <source>
        <strain evidence="3">CGMCC 1.2087</strain>
        <plasmid evidence="3">pHM500</plasmid>
    </source>
</reference>
<dbReference type="GeneID" id="40158110"/>
<dbReference type="Proteomes" id="UP000299011">
    <property type="component" value="Plasmid pHME505"/>
</dbReference>
<feature type="transmembrane region" description="Helical" evidence="1">
    <location>
        <begin position="20"/>
        <end position="41"/>
    </location>
</feature>
<accession>I3RAS9</accession>
<organism evidence="3 5">
    <name type="scientific">Haloferax mediterranei (strain ATCC 33500 / DSM 1411 / JCM 8866 / NBRC 14739 / NCIMB 2177 / R-4)</name>
    <name type="common">Halobacterium mediterranei</name>
    <dbReference type="NCBI Taxonomy" id="523841"/>
    <lineage>
        <taxon>Archaea</taxon>
        <taxon>Methanobacteriati</taxon>
        <taxon>Methanobacteriota</taxon>
        <taxon>Stenosarchaea group</taxon>
        <taxon>Halobacteria</taxon>
        <taxon>Halobacteriales</taxon>
        <taxon>Haloferacaceae</taxon>
        <taxon>Haloferax</taxon>
    </lineage>
</organism>
<proteinExistence type="predicted"/>
<dbReference type="EMBL" id="CP039140">
    <property type="protein sequence ID" value="QCQ76971.1"/>
    <property type="molecule type" value="Genomic_DNA"/>
</dbReference>
<dbReference type="InterPro" id="IPR011674">
    <property type="entry name" value="DUF1616"/>
</dbReference>
<reference evidence="3" key="1">
    <citation type="journal article" date="2012" name="Appl. Environ. Microbiol.">
        <title>Identification of the haloarchaeal phasin (PhaP) that functions in polyhydroxyalkanoate accumulation and granule formation in Haloferax mediterranei.</title>
        <authorList>
            <person name="Cai S."/>
            <person name="Cai L."/>
            <person name="Liu H."/>
            <person name="Liu X."/>
            <person name="Han J."/>
            <person name="Zhou J."/>
            <person name="Xiang H."/>
        </authorList>
    </citation>
    <scope>NUCLEOTIDE SEQUENCE</scope>
    <source>
        <strain evidence="3">CGMCC 1.2087</strain>
    </source>
</reference>
<dbReference type="KEGG" id="hme:HFX_6216"/>
<evidence type="ECO:0000313" key="6">
    <source>
        <dbReference type="Proteomes" id="UP000299011"/>
    </source>
</evidence>
<keyword evidence="1" id="KW-1133">Transmembrane helix</keyword>
<name>I3RAS9_HALMT</name>
<gene>
    <name evidence="3" type="ordered locus">HFX_6216</name>
    <name evidence="4" type="ORF">E6P09_16795</name>
</gene>
<dbReference type="Proteomes" id="UP000006469">
    <property type="component" value="Plasmid pHM500"/>
</dbReference>
<dbReference type="AlphaFoldDB" id="I3RAS9"/>
<reference evidence="4 6" key="4">
    <citation type="submission" date="2019-04" db="EMBL/GenBank/DDBJ databases">
        <title>Methylomes of two halophilic Archaea, Haloarcula marismortui and Haloferax mediterranei.</title>
        <authorList>
            <person name="DasSarma S."/>
            <person name="DasSarma P."/>
            <person name="DasSarma S."/>
            <person name="Fomenkov A."/>
            <person name="Vincze T."/>
            <person name="Anton B.P."/>
            <person name="Roberts R.J."/>
        </authorList>
    </citation>
    <scope>NUCLEOTIDE SEQUENCE [LARGE SCALE GENOMIC DNA]</scope>
    <source>
        <strain evidence="4">ATCC 33500</strain>
        <strain evidence="6">ATCC 33500 / DSM 1411 / JCM 8866 / NBRC 14739 / NCIMB 2177 / R-4</strain>
        <plasmid evidence="4 6">pHME505</plasmid>
    </source>
</reference>
<protein>
    <submittedName>
        <fullName evidence="4">DUF1616 domain-containing protein</fullName>
    </submittedName>
</protein>
<keyword evidence="3" id="KW-0614">Plasmid</keyword>
<feature type="transmembrane region" description="Helical" evidence="1">
    <location>
        <begin position="47"/>
        <end position="66"/>
    </location>
</feature>
<dbReference type="InterPro" id="IPR014495">
    <property type="entry name" value="UCP018671"/>
</dbReference>
<evidence type="ECO:0000313" key="5">
    <source>
        <dbReference type="Proteomes" id="UP000006469"/>
    </source>
</evidence>
<dbReference type="Pfam" id="PF07760">
    <property type="entry name" value="DUF1616"/>
    <property type="match status" value="1"/>
</dbReference>
<dbReference type="PIRSF" id="PIRSF018671">
    <property type="entry name" value="UCP018671"/>
    <property type="match status" value="1"/>
</dbReference>
<evidence type="ECO:0000313" key="3">
    <source>
        <dbReference type="EMBL" id="AFK21339.2"/>
    </source>
</evidence>
<evidence type="ECO:0000259" key="2">
    <source>
        <dbReference type="Pfam" id="PF07760"/>
    </source>
</evidence>
<feature type="transmembrane region" description="Helical" evidence="1">
    <location>
        <begin position="122"/>
        <end position="140"/>
    </location>
</feature>
<sequence>MESTSHREGRLHRVLGGLSLDVPFSLAVVVLSYVGALLHVVPTVQAIVGLPTFLFLPGYALLLALFPGNKLGHKMHGPASGPFEWNASLSLVERLALSFGMSIALLPVIGLVLLWVGLGLDLFVVLSALSVVTIVGIAIGEIRRRRLQPAEQFHIPVRQWYADVAESFGRPSRIDSLLNVALAVAIVFAVASLGYAVVDTGGGESYSSLSLLTQDASGEFVAADYPSALTAGEQTELFVSVSNFEGEATSYTLVAELQRVEQAGGETTVVERQALGQQTKTVADGGTWRTKHNFVPALTGENLRLTYYLYEGEAPAEPSTETAYRSTYIWLTVNEDTASAADETASSVGTESMAVPV</sequence>
<keyword evidence="1" id="KW-0472">Membrane</keyword>
<feature type="transmembrane region" description="Helical" evidence="1">
    <location>
        <begin position="177"/>
        <end position="198"/>
    </location>
</feature>
<evidence type="ECO:0000313" key="4">
    <source>
        <dbReference type="EMBL" id="QCQ76971.1"/>
    </source>
</evidence>
<geneLocation type="plasmid" evidence="4 6">
    <name>pHME505</name>
</geneLocation>
<dbReference type="HOGENOM" id="CLU_047794_1_0_2"/>
<dbReference type="EMBL" id="CP001871">
    <property type="protein sequence ID" value="AFK21339.2"/>
    <property type="molecule type" value="Genomic_DNA"/>
</dbReference>
<reference evidence="3 5" key="2">
    <citation type="journal article" date="2012" name="J. Bacteriol.">
        <title>Complete genome sequence of the metabolically versatile halophilic archaeon Haloferax mediterranei, a poly(3-hydroxybutyrate-co-3-hydroxyvalerate) producer.</title>
        <authorList>
            <person name="Han J."/>
            <person name="Zhang F."/>
            <person name="Hou J."/>
            <person name="Liu X."/>
            <person name="Li M."/>
            <person name="Liu H."/>
            <person name="Cai L."/>
            <person name="Zhang B."/>
            <person name="Chen Y."/>
            <person name="Zhou J."/>
            <person name="Hu S."/>
            <person name="Xiang H."/>
        </authorList>
    </citation>
    <scope>NUCLEOTIDE SEQUENCE [LARGE SCALE GENOMIC DNA]</scope>
    <source>
        <strain evidence="5">ATCC 33500 / DSM 1411 / JCM 8866 / NBRC 14739 / NCIMB 2177 / R-4</strain>
        <strain evidence="3">CGMCC 1.2087</strain>
        <plasmid evidence="5">pHM500</plasmid>
    </source>
</reference>